<feature type="domain" description="DNA/RNA non-specific endonuclease/pyrophosphatase/phosphodiesterase" evidence="13">
    <location>
        <begin position="284"/>
        <end position="501"/>
    </location>
</feature>
<reference evidence="14" key="1">
    <citation type="submission" date="2023-08" db="EMBL/GenBank/DDBJ databases">
        <authorList>
            <person name="Audoor S."/>
            <person name="Bilcke G."/>
        </authorList>
    </citation>
    <scope>NUCLEOTIDE SEQUENCE</scope>
</reference>
<dbReference type="Pfam" id="PF03398">
    <property type="entry name" value="Ist1"/>
    <property type="match status" value="1"/>
</dbReference>
<feature type="region of interest" description="Disordered" evidence="11">
    <location>
        <begin position="517"/>
        <end position="553"/>
    </location>
</feature>
<dbReference type="SUPFAM" id="SSF54060">
    <property type="entry name" value="His-Me finger endonucleases"/>
    <property type="match status" value="1"/>
</dbReference>
<evidence type="ECO:0000256" key="5">
    <source>
        <dbReference type="ARBA" id="ARBA00022723"/>
    </source>
</evidence>
<dbReference type="GO" id="GO:0004521">
    <property type="term" value="F:RNA endonuclease activity"/>
    <property type="evidence" value="ECO:0007669"/>
    <property type="project" value="TreeGrafter"/>
</dbReference>
<evidence type="ECO:0000256" key="10">
    <source>
        <dbReference type="PIRSR" id="PIRSR640255-2"/>
    </source>
</evidence>
<name>A0AAD2G3S9_9STRA</name>
<evidence type="ECO:0000313" key="15">
    <source>
        <dbReference type="Proteomes" id="UP001295423"/>
    </source>
</evidence>
<evidence type="ECO:0000259" key="12">
    <source>
        <dbReference type="SMART" id="SM00477"/>
    </source>
</evidence>
<dbReference type="InterPro" id="IPR044925">
    <property type="entry name" value="His-Me_finger_sf"/>
</dbReference>
<dbReference type="Proteomes" id="UP001295423">
    <property type="component" value="Unassembled WGS sequence"/>
</dbReference>
<gene>
    <name evidence="14" type="ORF">CYCCA115_LOCUS19374</name>
</gene>
<feature type="compositionally biased region" description="Polar residues" evidence="11">
    <location>
        <begin position="201"/>
        <end position="212"/>
    </location>
</feature>
<dbReference type="GO" id="GO:0003676">
    <property type="term" value="F:nucleic acid binding"/>
    <property type="evidence" value="ECO:0007669"/>
    <property type="project" value="InterPro"/>
</dbReference>
<dbReference type="GO" id="GO:0005743">
    <property type="term" value="C:mitochondrial inner membrane"/>
    <property type="evidence" value="ECO:0007669"/>
    <property type="project" value="TreeGrafter"/>
</dbReference>
<evidence type="ECO:0000256" key="7">
    <source>
        <dbReference type="ARBA" id="ARBA00022801"/>
    </source>
</evidence>
<dbReference type="PROSITE" id="PS01070">
    <property type="entry name" value="NUCLEASE_NON_SPEC"/>
    <property type="match status" value="1"/>
</dbReference>
<dbReference type="PANTHER" id="PTHR13966">
    <property type="entry name" value="ENDONUCLEASE RELATED"/>
    <property type="match status" value="1"/>
</dbReference>
<accession>A0AAD2G3S9</accession>
<dbReference type="CDD" id="cd00091">
    <property type="entry name" value="NUC"/>
    <property type="match status" value="1"/>
</dbReference>
<keyword evidence="6" id="KW-0255">Endonuclease</keyword>
<evidence type="ECO:0000256" key="8">
    <source>
        <dbReference type="ARBA" id="ARBA00022842"/>
    </source>
</evidence>
<sequence>MATTSFLLQRFDPKLCEQYLEEAMLQLRKEAKEAAFQETQQLACLQLLLRHKSVSYKRKKSRAIAVLDNQNKKFIKFYTASLCKFILDNMLVIRYKEPHSEVMVSIEALIFCSKRISSVAAFSSVRKQFRRHFGRRFVTRAVGNANVSVHDSIVLRLSDSYATEKRIDALISAVRDISTTPTAPTAPTAPTTEDRRPAAQQHANNGDTKTKIQSNQSFEISFAAVTGLEEEKETSEDWEKLPTAFGASPLSISPSVQISVKKREVRKSGVASFSPTLPIYVFQANSSLEIGFDARTRNPLYVLQRLSGNLQHGSKPKTRPTFYEDNRLPEVYRSKFHHYFRSGYDRGHLAPAADYAGEKYADTFTLSNISPQVHSMNCTIWAKLENWCRSVAKIEYQSYKAQTYVVTGPLWKPKVQTGSNRFGFSFPAIGSSSTSLVQVPTHFFKIIVVVSDDTICKFGCFVVPNEEVDETDAGSLLHYVANWTDVEAMSGMKFFPNLTSDDGWKERADLLAQQIGQGKWAHTPSPKNPSPFKRKNKIRSSSESSSTLEHLVV</sequence>
<dbReference type="SMART" id="SM00477">
    <property type="entry name" value="NUC"/>
    <property type="match status" value="1"/>
</dbReference>
<comment type="cofactor">
    <cofactor evidence="1">
        <name>Mg(2+)</name>
        <dbReference type="ChEBI" id="CHEBI:18420"/>
    </cofactor>
</comment>
<keyword evidence="7" id="KW-0378">Hydrolase</keyword>
<protein>
    <recommendedName>
        <fullName evidence="16">Endonuclease</fullName>
    </recommendedName>
</protein>
<evidence type="ECO:0000259" key="13">
    <source>
        <dbReference type="SMART" id="SM00892"/>
    </source>
</evidence>
<evidence type="ECO:0000313" key="14">
    <source>
        <dbReference type="EMBL" id="CAJ1961793.1"/>
    </source>
</evidence>
<keyword evidence="4" id="KW-0540">Nuclease</keyword>
<evidence type="ECO:0000256" key="4">
    <source>
        <dbReference type="ARBA" id="ARBA00022722"/>
    </source>
</evidence>
<comment type="similarity">
    <text evidence="2">Belongs to the IST1 family.</text>
</comment>
<dbReference type="Pfam" id="PF01223">
    <property type="entry name" value="Endonuclease_NS"/>
    <property type="match status" value="1"/>
</dbReference>
<feature type="active site" description="Proton acceptor" evidence="9">
    <location>
        <position position="348"/>
    </location>
</feature>
<evidence type="ECO:0000256" key="6">
    <source>
        <dbReference type="ARBA" id="ARBA00022759"/>
    </source>
</evidence>
<dbReference type="GO" id="GO:0015031">
    <property type="term" value="P:protein transport"/>
    <property type="evidence" value="ECO:0007669"/>
    <property type="project" value="InterPro"/>
</dbReference>
<dbReference type="InterPro" id="IPR018524">
    <property type="entry name" value="DNA/RNA_endonuclease_AS"/>
</dbReference>
<keyword evidence="8" id="KW-0460">Magnesium</keyword>
<evidence type="ECO:0000256" key="3">
    <source>
        <dbReference type="ARBA" id="ARBA00010052"/>
    </source>
</evidence>
<dbReference type="Gene3D" id="3.40.570.10">
    <property type="entry name" value="Extracellular Endonuclease, subunit A"/>
    <property type="match status" value="1"/>
</dbReference>
<evidence type="ECO:0000256" key="2">
    <source>
        <dbReference type="ARBA" id="ARBA00005536"/>
    </source>
</evidence>
<dbReference type="EMBL" id="CAKOGP040002091">
    <property type="protein sequence ID" value="CAJ1961793.1"/>
    <property type="molecule type" value="Genomic_DNA"/>
</dbReference>
<feature type="compositionally biased region" description="Low complexity" evidence="11">
    <location>
        <begin position="179"/>
        <end position="191"/>
    </location>
</feature>
<feature type="region of interest" description="Disordered" evidence="11">
    <location>
        <begin position="179"/>
        <end position="212"/>
    </location>
</feature>
<evidence type="ECO:0000256" key="9">
    <source>
        <dbReference type="PIRSR" id="PIRSR640255-1"/>
    </source>
</evidence>
<comment type="caution">
    <text evidence="14">The sequence shown here is derived from an EMBL/GenBank/DDBJ whole genome shotgun (WGS) entry which is preliminary data.</text>
</comment>
<dbReference type="GO" id="GO:0000014">
    <property type="term" value="F:single-stranded DNA endodeoxyribonuclease activity"/>
    <property type="evidence" value="ECO:0007669"/>
    <property type="project" value="TreeGrafter"/>
</dbReference>
<dbReference type="GO" id="GO:0005634">
    <property type="term" value="C:nucleus"/>
    <property type="evidence" value="ECO:0007669"/>
    <property type="project" value="TreeGrafter"/>
</dbReference>
<evidence type="ECO:0000256" key="1">
    <source>
        <dbReference type="ARBA" id="ARBA00001946"/>
    </source>
</evidence>
<dbReference type="PANTHER" id="PTHR13966:SF5">
    <property type="entry name" value="ENDONUCLEASE G, MITOCHONDRIAL"/>
    <property type="match status" value="1"/>
</dbReference>
<dbReference type="InterPro" id="IPR005061">
    <property type="entry name" value="Ist1"/>
</dbReference>
<dbReference type="SMART" id="SM00892">
    <property type="entry name" value="Endonuclease_NS"/>
    <property type="match status" value="1"/>
</dbReference>
<feature type="binding site" evidence="10">
    <location>
        <position position="377"/>
    </location>
    <ligand>
        <name>Mg(2+)</name>
        <dbReference type="ChEBI" id="CHEBI:18420"/>
        <note>catalytic</note>
    </ligand>
</feature>
<proteinExistence type="inferred from homology"/>
<dbReference type="InterPro" id="IPR042277">
    <property type="entry name" value="IST1-like"/>
</dbReference>
<dbReference type="InterPro" id="IPR001604">
    <property type="entry name" value="Endo_G_ENPP1-like_dom"/>
</dbReference>
<keyword evidence="5 10" id="KW-0479">Metal-binding</keyword>
<dbReference type="InterPro" id="IPR020821">
    <property type="entry name" value="ENPP1-3/EXOG-like_nuc-like"/>
</dbReference>
<evidence type="ECO:0008006" key="16">
    <source>
        <dbReference type="Google" id="ProtNLM"/>
    </source>
</evidence>
<evidence type="ECO:0000256" key="11">
    <source>
        <dbReference type="SAM" id="MobiDB-lite"/>
    </source>
</evidence>
<comment type="similarity">
    <text evidence="3">Belongs to the DNA/RNA non-specific endonuclease family.</text>
</comment>
<dbReference type="Gene3D" id="1.20.1260.60">
    <property type="entry name" value="Vacuolar protein sorting-associated protein Ist1"/>
    <property type="match status" value="1"/>
</dbReference>
<dbReference type="InterPro" id="IPR044929">
    <property type="entry name" value="DNA/RNA_non-sp_Endonuclease_sf"/>
</dbReference>
<dbReference type="GO" id="GO:0046872">
    <property type="term" value="F:metal ion binding"/>
    <property type="evidence" value="ECO:0007669"/>
    <property type="project" value="UniProtKB-KW"/>
</dbReference>
<feature type="domain" description="ENPP1-3/EXOG-like endonuclease/phosphodiesterase" evidence="12">
    <location>
        <begin position="285"/>
        <end position="501"/>
    </location>
</feature>
<keyword evidence="15" id="KW-1185">Reference proteome</keyword>
<dbReference type="AlphaFoldDB" id="A0AAD2G3S9"/>
<organism evidence="14 15">
    <name type="scientific">Cylindrotheca closterium</name>
    <dbReference type="NCBI Taxonomy" id="2856"/>
    <lineage>
        <taxon>Eukaryota</taxon>
        <taxon>Sar</taxon>
        <taxon>Stramenopiles</taxon>
        <taxon>Ochrophyta</taxon>
        <taxon>Bacillariophyta</taxon>
        <taxon>Bacillariophyceae</taxon>
        <taxon>Bacillariophycidae</taxon>
        <taxon>Bacillariales</taxon>
        <taxon>Bacillariaceae</taxon>
        <taxon>Cylindrotheca</taxon>
    </lineage>
</organism>
<dbReference type="InterPro" id="IPR040255">
    <property type="entry name" value="Non-specific_endonuclease"/>
</dbReference>